<gene>
    <name evidence="3" type="ORF">F4U95_23250</name>
    <name evidence="2" type="ORF">F4U96_23195</name>
</gene>
<organism evidence="3 4">
    <name type="scientific">Sphingobium limneticum</name>
    <dbReference type="NCBI Taxonomy" id="1007511"/>
    <lineage>
        <taxon>Bacteria</taxon>
        <taxon>Pseudomonadati</taxon>
        <taxon>Pseudomonadota</taxon>
        <taxon>Alphaproteobacteria</taxon>
        <taxon>Sphingomonadales</taxon>
        <taxon>Sphingomonadaceae</taxon>
        <taxon>Sphingobium</taxon>
    </lineage>
</organism>
<dbReference type="Proteomes" id="UP000326364">
    <property type="component" value="Unassembled WGS sequence"/>
</dbReference>
<dbReference type="Proteomes" id="UP000325933">
    <property type="component" value="Unassembled WGS sequence"/>
</dbReference>
<dbReference type="EMBL" id="VYQA01000035">
    <property type="protein sequence ID" value="KAA9023672.1"/>
    <property type="molecule type" value="Genomic_DNA"/>
</dbReference>
<dbReference type="EMBL" id="VYQB01000035">
    <property type="protein sequence ID" value="KAA9011380.1"/>
    <property type="molecule type" value="Genomic_DNA"/>
</dbReference>
<dbReference type="GO" id="GO:0016788">
    <property type="term" value="F:hydrolase activity, acting on ester bonds"/>
    <property type="evidence" value="ECO:0007669"/>
    <property type="project" value="InterPro"/>
</dbReference>
<evidence type="ECO:0008006" key="6">
    <source>
        <dbReference type="Google" id="ProtNLM"/>
    </source>
</evidence>
<proteinExistence type="predicted"/>
<evidence type="ECO:0000313" key="3">
    <source>
        <dbReference type="EMBL" id="KAA9023672.1"/>
    </source>
</evidence>
<evidence type="ECO:0000313" key="5">
    <source>
        <dbReference type="Proteomes" id="UP000326364"/>
    </source>
</evidence>
<feature type="signal peptide" evidence="1">
    <location>
        <begin position="1"/>
        <end position="25"/>
    </location>
</feature>
<protein>
    <recommendedName>
        <fullName evidence="6">Nuclease</fullName>
    </recommendedName>
</protein>
<keyword evidence="1" id="KW-0732">Signal</keyword>
<name>A0A5J5HS56_9SPHN</name>
<dbReference type="AlphaFoldDB" id="A0A5J5HS56"/>
<sequence>MKFHILLATALAGTMALSPAAPAFAWGHLAHAVIDRAAIEALPQDGPVFLRDYLDYITASATLPDKWRSSSEPFAKIEEDPNHGWFREQFDFLKPLPRSRHAFILALYREHLRIKDSDPAAAARMNVRWTGTLPYAAMEQYGQMVAEMRLLRAARVKGDAKQAIILEQNIAHTVVRLGHYIGDGAEPLHDSVNSDGWRGANPKGFTRDGKMVCPHRVDRLVC</sequence>
<dbReference type="RefSeq" id="WP_120253334.1">
    <property type="nucleotide sequence ID" value="NZ_VYPZ01000059.1"/>
</dbReference>
<feature type="chain" id="PRO_5023837812" description="Nuclease" evidence="1">
    <location>
        <begin position="26"/>
        <end position="222"/>
    </location>
</feature>
<reference evidence="4 5" key="1">
    <citation type="submission" date="2019-09" db="EMBL/GenBank/DDBJ databases">
        <authorList>
            <person name="Feng G."/>
        </authorList>
    </citation>
    <scope>NUCLEOTIDE SEQUENCE [LARGE SCALE GENOMIC DNA]</scope>
    <source>
        <strain evidence="3 4">KACC 19283</strain>
        <strain evidence="2 5">KACC 19284</strain>
    </source>
</reference>
<comment type="caution">
    <text evidence="3">The sequence shown here is derived from an EMBL/GenBank/DDBJ whole genome shotgun (WGS) entry which is preliminary data.</text>
</comment>
<evidence type="ECO:0000313" key="4">
    <source>
        <dbReference type="Proteomes" id="UP000325933"/>
    </source>
</evidence>
<keyword evidence="5" id="KW-1185">Reference proteome</keyword>
<dbReference type="InterPro" id="IPR008947">
    <property type="entry name" value="PLipase_C/P1_nuclease_dom_sf"/>
</dbReference>
<evidence type="ECO:0000313" key="2">
    <source>
        <dbReference type="EMBL" id="KAA9011380.1"/>
    </source>
</evidence>
<dbReference type="SUPFAM" id="SSF48537">
    <property type="entry name" value="Phospholipase C/P1 nuclease"/>
    <property type="match status" value="1"/>
</dbReference>
<dbReference type="Gene3D" id="1.10.575.10">
    <property type="entry name" value="P1 Nuclease"/>
    <property type="match status" value="1"/>
</dbReference>
<accession>A0A5J5HS56</accession>
<evidence type="ECO:0000256" key="1">
    <source>
        <dbReference type="SAM" id="SignalP"/>
    </source>
</evidence>